<dbReference type="Pfam" id="PF07963">
    <property type="entry name" value="N_methyl"/>
    <property type="match status" value="1"/>
</dbReference>
<dbReference type="NCBIfam" id="TIGR02532">
    <property type="entry name" value="IV_pilin_GFxxxE"/>
    <property type="match status" value="1"/>
</dbReference>
<proteinExistence type="predicted"/>
<reference evidence="4 5" key="1">
    <citation type="submission" date="2018-10" db="EMBL/GenBank/DDBJ databases">
        <title>Draft genome of Cortibacter populi DSM10536.</title>
        <authorList>
            <person name="Bernier A.-M."/>
            <person name="Bernard K."/>
        </authorList>
    </citation>
    <scope>NUCLEOTIDE SEQUENCE [LARGE SCALE GENOMIC DNA]</scope>
    <source>
        <strain evidence="4 5">DSM 105136</strain>
    </source>
</reference>
<dbReference type="PROSITE" id="PS00409">
    <property type="entry name" value="PROKAR_NTER_METHYL"/>
    <property type="match status" value="1"/>
</dbReference>
<evidence type="ECO:0000256" key="1">
    <source>
        <dbReference type="SAM" id="MobiDB-lite"/>
    </source>
</evidence>
<evidence type="ECO:0000313" key="5">
    <source>
        <dbReference type="Proteomes" id="UP000278006"/>
    </source>
</evidence>
<dbReference type="AlphaFoldDB" id="A0A3M6QPM6"/>
<keyword evidence="2" id="KW-1133">Transmembrane helix</keyword>
<gene>
    <name evidence="4" type="primary">pilV</name>
    <name evidence="4" type="ORF">D8I35_14140</name>
</gene>
<dbReference type="InterPro" id="IPR012902">
    <property type="entry name" value="N_methyl_site"/>
</dbReference>
<feature type="transmembrane region" description="Helical" evidence="2">
    <location>
        <begin position="31"/>
        <end position="53"/>
    </location>
</feature>
<dbReference type="Pfam" id="PF22150">
    <property type="entry name" value="Tt1218-like"/>
    <property type="match status" value="1"/>
</dbReference>
<evidence type="ECO:0000313" key="4">
    <source>
        <dbReference type="EMBL" id="RMX04987.1"/>
    </source>
</evidence>
<dbReference type="InterPro" id="IPR054402">
    <property type="entry name" value="Tt1218-like_dom"/>
</dbReference>
<feature type="region of interest" description="Disordered" evidence="1">
    <location>
        <begin position="1"/>
        <end position="20"/>
    </location>
</feature>
<sequence>MRTAMKQPSHRPHAGHAAPATQHGLTLIESLVAIIILGLGVLALLGVQLSTLAETQNSTRRAHAIRIMEDLSERIKSNPGGFAQLGSYVLTDWVEDEDDLPTATTSCAAANSSARPCSASQLAAWDLRDWAEAARLSLPAGTQLRTFLSSTESDASNRRQLGIMIGWPLLERTGEATSDLDRANVKASDIACPDGLLCHVIYVQP</sequence>
<feature type="domain" description="Type IV pilin Tt1218-like" evidence="3">
    <location>
        <begin position="47"/>
        <end position="127"/>
    </location>
</feature>
<keyword evidence="2" id="KW-0812">Transmembrane</keyword>
<dbReference type="Proteomes" id="UP000278006">
    <property type="component" value="Unassembled WGS sequence"/>
</dbReference>
<dbReference type="OrthoDB" id="8850705at2"/>
<protein>
    <submittedName>
        <fullName evidence="4">Type IV pilus modification protein PilV</fullName>
    </submittedName>
</protein>
<evidence type="ECO:0000259" key="3">
    <source>
        <dbReference type="Pfam" id="PF22150"/>
    </source>
</evidence>
<dbReference type="NCBIfam" id="TIGR02523">
    <property type="entry name" value="type_IV_pilV"/>
    <property type="match status" value="1"/>
</dbReference>
<dbReference type="EMBL" id="RDQO01000004">
    <property type="protein sequence ID" value="RMX04987.1"/>
    <property type="molecule type" value="Genomic_DNA"/>
</dbReference>
<evidence type="ECO:0000256" key="2">
    <source>
        <dbReference type="SAM" id="Phobius"/>
    </source>
</evidence>
<accession>A0A3M6QPM6</accession>
<name>A0A3M6QPM6_9BURK</name>
<organism evidence="4 5">
    <name type="scientific">Corticibacter populi</name>
    <dbReference type="NCBI Taxonomy" id="1550736"/>
    <lineage>
        <taxon>Bacteria</taxon>
        <taxon>Pseudomonadati</taxon>
        <taxon>Pseudomonadota</taxon>
        <taxon>Betaproteobacteria</taxon>
        <taxon>Burkholderiales</taxon>
        <taxon>Comamonadaceae</taxon>
        <taxon>Corticibacter</taxon>
    </lineage>
</organism>
<keyword evidence="2" id="KW-0472">Membrane</keyword>
<dbReference type="InterPro" id="IPR013362">
    <property type="entry name" value="Pilus_4_PilV"/>
</dbReference>
<keyword evidence="5" id="KW-1185">Reference proteome</keyword>
<comment type="caution">
    <text evidence="4">The sequence shown here is derived from an EMBL/GenBank/DDBJ whole genome shotgun (WGS) entry which is preliminary data.</text>
</comment>